<dbReference type="PANTHER" id="PTHR35176">
    <property type="entry name" value="HEME OXYGENASE HI_0854-RELATED"/>
    <property type="match status" value="1"/>
</dbReference>
<dbReference type="EMBL" id="FODD01000034">
    <property type="protein sequence ID" value="SEO65411.1"/>
    <property type="molecule type" value="Genomic_DNA"/>
</dbReference>
<reference evidence="4 5" key="1">
    <citation type="submission" date="2016-10" db="EMBL/GenBank/DDBJ databases">
        <authorList>
            <person name="de Groot N.N."/>
        </authorList>
    </citation>
    <scope>NUCLEOTIDE SEQUENCE [LARGE SCALE GENOMIC DNA]</scope>
    <source>
        <strain evidence="4 5">CGMCC 4.2026</strain>
    </source>
</reference>
<dbReference type="GO" id="GO:0016627">
    <property type="term" value="F:oxidoreductase activity, acting on the CH-CH group of donors"/>
    <property type="evidence" value="ECO:0007669"/>
    <property type="project" value="TreeGrafter"/>
</dbReference>
<dbReference type="InterPro" id="IPR052019">
    <property type="entry name" value="F420H2_bilvrd_red/Heme_oxyg"/>
</dbReference>
<dbReference type="NCBIfam" id="TIGR04023">
    <property type="entry name" value="PPOX_MSMEG_5819"/>
    <property type="match status" value="1"/>
</dbReference>
<feature type="compositionally biased region" description="Basic and acidic residues" evidence="2">
    <location>
        <begin position="21"/>
        <end position="31"/>
    </location>
</feature>
<evidence type="ECO:0000313" key="5">
    <source>
        <dbReference type="Proteomes" id="UP000181951"/>
    </source>
</evidence>
<gene>
    <name evidence="4" type="ORF">SAMN05216267_103472</name>
</gene>
<feature type="domain" description="Pyridoxamine 5'-phosphate oxidase N-terminal" evidence="3">
    <location>
        <begin position="41"/>
        <end position="138"/>
    </location>
</feature>
<keyword evidence="5" id="KW-1185">Reference proteome</keyword>
<dbReference type="RefSeq" id="WP_079176221.1">
    <property type="nucleotide sequence ID" value="NZ_FODD01000034.1"/>
</dbReference>
<dbReference type="AlphaFoldDB" id="A0A1H8RG42"/>
<name>A0A1H8RG42_9ACTN</name>
<accession>A0A1H8RG42</accession>
<evidence type="ECO:0000313" key="4">
    <source>
        <dbReference type="EMBL" id="SEO65411.1"/>
    </source>
</evidence>
<dbReference type="PANTHER" id="PTHR35176:SF6">
    <property type="entry name" value="HEME OXYGENASE HI_0854-RELATED"/>
    <property type="match status" value="1"/>
</dbReference>
<keyword evidence="1" id="KW-0560">Oxidoreductase</keyword>
<dbReference type="Gene3D" id="2.30.110.10">
    <property type="entry name" value="Electron Transport, Fmn-binding Protein, Chain A"/>
    <property type="match status" value="1"/>
</dbReference>
<proteinExistence type="predicted"/>
<dbReference type="STRING" id="310780.SAMN05216267_103472"/>
<evidence type="ECO:0000259" key="3">
    <source>
        <dbReference type="Pfam" id="PF01243"/>
    </source>
</evidence>
<dbReference type="Proteomes" id="UP000181951">
    <property type="component" value="Unassembled WGS sequence"/>
</dbReference>
<dbReference type="OrthoDB" id="3693562at2"/>
<sequence length="158" mass="17461">MTTTHGTPDEPGRRTATGTEPRQDGGQDGGRHRTPPRTAFTEAELAYLREQRLGRLATVDRGGRPQNNPVGFFLRDDGGVDIGGWQMGASRKWRNIAGNPHVSLVVDDIASVTPWKVRGVEIRGVAEQVEGPHAYASYLSEQLIRIRPYKIFGWGLED</sequence>
<feature type="region of interest" description="Disordered" evidence="2">
    <location>
        <begin position="1"/>
        <end position="38"/>
    </location>
</feature>
<evidence type="ECO:0000256" key="1">
    <source>
        <dbReference type="ARBA" id="ARBA00023002"/>
    </source>
</evidence>
<dbReference type="GO" id="GO:0070967">
    <property type="term" value="F:coenzyme F420 binding"/>
    <property type="evidence" value="ECO:0007669"/>
    <property type="project" value="TreeGrafter"/>
</dbReference>
<evidence type="ECO:0000256" key="2">
    <source>
        <dbReference type="SAM" id="MobiDB-lite"/>
    </source>
</evidence>
<dbReference type="InterPro" id="IPR012349">
    <property type="entry name" value="Split_barrel_FMN-bd"/>
</dbReference>
<dbReference type="SUPFAM" id="SSF50475">
    <property type="entry name" value="FMN-binding split barrel"/>
    <property type="match status" value="1"/>
</dbReference>
<protein>
    <submittedName>
        <fullName evidence="4">Pyridoxamine 5'-phosphate oxidase family protein</fullName>
    </submittedName>
</protein>
<dbReference type="InterPro" id="IPR011576">
    <property type="entry name" value="Pyridox_Oxase_N"/>
</dbReference>
<organism evidence="4 5">
    <name type="scientific">Actinacidiphila rubida</name>
    <dbReference type="NCBI Taxonomy" id="310780"/>
    <lineage>
        <taxon>Bacteria</taxon>
        <taxon>Bacillati</taxon>
        <taxon>Actinomycetota</taxon>
        <taxon>Actinomycetes</taxon>
        <taxon>Kitasatosporales</taxon>
        <taxon>Streptomycetaceae</taxon>
        <taxon>Actinacidiphila</taxon>
    </lineage>
</organism>
<dbReference type="Pfam" id="PF01243">
    <property type="entry name" value="PNPOx_N"/>
    <property type="match status" value="1"/>
</dbReference>
<dbReference type="InterPro" id="IPR024031">
    <property type="entry name" value="MSMEG_5819/OxyR"/>
</dbReference>
<dbReference type="GO" id="GO:0005829">
    <property type="term" value="C:cytosol"/>
    <property type="evidence" value="ECO:0007669"/>
    <property type="project" value="TreeGrafter"/>
</dbReference>